<accession>A0ABD2XNU7</accession>
<dbReference type="PANTHER" id="PTHR15708">
    <property type="entry name" value="ACTIN BUNDLING/MISSING IN METASTASIS-RELATED"/>
    <property type="match status" value="1"/>
</dbReference>
<proteinExistence type="predicted"/>
<dbReference type="Gene3D" id="1.20.1270.60">
    <property type="entry name" value="Arfaptin homology (AH) domain/BAR domain"/>
    <property type="match status" value="1"/>
</dbReference>
<dbReference type="InterPro" id="IPR013606">
    <property type="entry name" value="I-BAR_dom"/>
</dbReference>
<gene>
    <name evidence="4" type="ORF">TKK_001829</name>
</gene>
<evidence type="ECO:0000313" key="5">
    <source>
        <dbReference type="Proteomes" id="UP001627154"/>
    </source>
</evidence>
<evidence type="ECO:0000259" key="2">
    <source>
        <dbReference type="PROSITE" id="PS51082"/>
    </source>
</evidence>
<feature type="region of interest" description="Disordered" evidence="1">
    <location>
        <begin position="685"/>
        <end position="775"/>
    </location>
</feature>
<feature type="compositionally biased region" description="Low complexity" evidence="1">
    <location>
        <begin position="458"/>
        <end position="476"/>
    </location>
</feature>
<dbReference type="InterPro" id="IPR030127">
    <property type="entry name" value="MTSS1/MTSS2"/>
</dbReference>
<evidence type="ECO:0008006" key="6">
    <source>
        <dbReference type="Google" id="ProtNLM"/>
    </source>
</evidence>
<feature type="compositionally biased region" description="Low complexity" evidence="1">
    <location>
        <begin position="301"/>
        <end position="316"/>
    </location>
</feature>
<dbReference type="SUPFAM" id="SSF103657">
    <property type="entry name" value="BAR/IMD domain-like"/>
    <property type="match status" value="1"/>
</dbReference>
<dbReference type="AlphaFoldDB" id="A0ABD2XNU7"/>
<feature type="region of interest" description="Disordered" evidence="1">
    <location>
        <begin position="457"/>
        <end position="517"/>
    </location>
</feature>
<feature type="region of interest" description="Disordered" evidence="1">
    <location>
        <begin position="796"/>
        <end position="863"/>
    </location>
</feature>
<dbReference type="Proteomes" id="UP001627154">
    <property type="component" value="Unassembled WGS sequence"/>
</dbReference>
<feature type="compositionally biased region" description="Polar residues" evidence="1">
    <location>
        <begin position="490"/>
        <end position="501"/>
    </location>
</feature>
<keyword evidence="5" id="KW-1185">Reference proteome</keyword>
<dbReference type="InterPro" id="IPR003124">
    <property type="entry name" value="WH2_dom"/>
</dbReference>
<dbReference type="EMBL" id="JBJJXI010000019">
    <property type="protein sequence ID" value="KAL3406519.1"/>
    <property type="molecule type" value="Genomic_DNA"/>
</dbReference>
<dbReference type="InterPro" id="IPR027267">
    <property type="entry name" value="AH/BAR_dom_sf"/>
</dbReference>
<comment type="caution">
    <text evidence="4">The sequence shown here is derived from an EMBL/GenBank/DDBJ whole genome shotgun (WGS) entry which is preliminary data.</text>
</comment>
<feature type="compositionally biased region" description="Low complexity" evidence="1">
    <location>
        <begin position="877"/>
        <end position="889"/>
    </location>
</feature>
<evidence type="ECO:0000259" key="3">
    <source>
        <dbReference type="PROSITE" id="PS51338"/>
    </source>
</evidence>
<name>A0ABD2XNU7_9HYME</name>
<feature type="compositionally biased region" description="Polar residues" evidence="1">
    <location>
        <begin position="805"/>
        <end position="816"/>
    </location>
</feature>
<feature type="compositionally biased region" description="Low complexity" evidence="1">
    <location>
        <begin position="328"/>
        <end position="348"/>
    </location>
</feature>
<feature type="region of interest" description="Disordered" evidence="1">
    <location>
        <begin position="875"/>
        <end position="917"/>
    </location>
</feature>
<feature type="domain" description="IMD" evidence="3">
    <location>
        <begin position="1"/>
        <end position="295"/>
    </location>
</feature>
<dbReference type="PANTHER" id="PTHR15708:SF4">
    <property type="entry name" value="FI21477P1-RELATED"/>
    <property type="match status" value="1"/>
</dbReference>
<feature type="region of interest" description="Disordered" evidence="1">
    <location>
        <begin position="297"/>
        <end position="316"/>
    </location>
</feature>
<reference evidence="4 5" key="1">
    <citation type="journal article" date="2024" name="bioRxiv">
        <title>A reference genome for Trichogramma kaykai: A tiny desert-dwelling parasitoid wasp with competing sex-ratio distorters.</title>
        <authorList>
            <person name="Culotta J."/>
            <person name="Lindsey A.R."/>
        </authorList>
    </citation>
    <scope>NUCLEOTIDE SEQUENCE [LARGE SCALE GENOMIC DNA]</scope>
    <source>
        <strain evidence="4 5">KSX58</strain>
    </source>
</reference>
<feature type="region of interest" description="Disordered" evidence="1">
    <location>
        <begin position="328"/>
        <end position="353"/>
    </location>
</feature>
<feature type="compositionally biased region" description="Polar residues" evidence="1">
    <location>
        <begin position="685"/>
        <end position="700"/>
    </location>
</feature>
<sequence length="1001" mass="107678">MDATIERECSALGCLFQQIIQDMKNGAPLWEDLISKATKLHSCLKTAIVAISAYLEAFQKIADAATNARGATREIGTALTRICLRHKAVETRVKSFTCAIMDCLVVPLQEKLEDWKKSLVYLDKEHAKEYKKARSELKKKSSDTLRLQKKNKARKGLQPQQIYGTLPHGIGHANSGGGGASAAAAHLYHGTNANANNANDPEYGRLLESSAAGVQEKRQTLEETERKAVRMALLEERGRFCQFAKCLKPVLDEEIAMLMEMTHLQEVADQLEKHTASPQQLPPASEQVIIDLKGRDSSQWSMATPPSSPSLSLGSRKSSVCSISSLTSSSSGSCKSHPSPSAGHPSSAWHRSTAQQPANGMVTLRYHRAINSGSRDSGFTSLQDTYLQPTYKKQISCPLPQSDNRSSTSTTWSDVQADCVNVQNLGDDPNAANERPHTISTAYEKGHQRPALSAYTFQSPEQSNSSSQPASPVSGSGTANALPQNAGKLQPQQQRKNSSGSIGRERPPIPNRCSSLERPAVPARIDSMPDSSSATTAAAPTTTTTAAAATATLLQRPTIASGFVNTDSPIKSRAKLPIPAGIPAHLAREIASHQPHLFQQPMYVNMHELASLAASRAQEMHTPPVAAVAGAAAANDASNNAINVTESNRIYGTTTRNISSLATVPNENINNNNEQRSLGIGGVTQRRNSLQQQSTGNNSRPSPPTRRVSAGVVENHDDRPLQHHGDDLDNLPPPPAFLLEGSSPPNATGSPAMQRRSMSVSETVRTLTELRHTPASPSLLRRCKIAAQAQAAQVTAAAGEQEQQPQIVTRASSSEYATAGQIGHGSGSRDRHSSPDTRTISSNKSTTVQNDSHSHSSQGPGGVAQSFMAVLSAKLTGSSSHGSTSNEGSAGNSPRLGRKNPVQIPQQQQQSMTLNRNSKTSNEFLETLNVKLAQQQRVVQQHQQQSSLSLRSASVRRMMANRVPIIDPVQVRGSLMDQIRRGTSLRKTTEPINDRSAPKIY</sequence>
<organism evidence="4 5">
    <name type="scientific">Trichogramma kaykai</name>
    <dbReference type="NCBI Taxonomy" id="54128"/>
    <lineage>
        <taxon>Eukaryota</taxon>
        <taxon>Metazoa</taxon>
        <taxon>Ecdysozoa</taxon>
        <taxon>Arthropoda</taxon>
        <taxon>Hexapoda</taxon>
        <taxon>Insecta</taxon>
        <taxon>Pterygota</taxon>
        <taxon>Neoptera</taxon>
        <taxon>Endopterygota</taxon>
        <taxon>Hymenoptera</taxon>
        <taxon>Apocrita</taxon>
        <taxon>Proctotrupomorpha</taxon>
        <taxon>Chalcidoidea</taxon>
        <taxon>Trichogrammatidae</taxon>
        <taxon>Trichogramma</taxon>
    </lineage>
</organism>
<feature type="domain" description="WH2" evidence="2">
    <location>
        <begin position="971"/>
        <end position="988"/>
    </location>
</feature>
<feature type="compositionally biased region" description="Basic and acidic residues" evidence="1">
    <location>
        <begin position="714"/>
        <end position="727"/>
    </location>
</feature>
<dbReference type="Pfam" id="PF08397">
    <property type="entry name" value="IMD"/>
    <property type="match status" value="2"/>
</dbReference>
<dbReference type="PROSITE" id="PS51338">
    <property type="entry name" value="IMD"/>
    <property type="match status" value="1"/>
</dbReference>
<protein>
    <recommendedName>
        <fullName evidence="6">IMD domain-containing protein</fullName>
    </recommendedName>
</protein>
<feature type="compositionally biased region" description="Polar residues" evidence="1">
    <location>
        <begin position="743"/>
        <end position="766"/>
    </location>
</feature>
<feature type="compositionally biased region" description="Polar residues" evidence="1">
    <location>
        <begin position="836"/>
        <end position="858"/>
    </location>
</feature>
<evidence type="ECO:0000313" key="4">
    <source>
        <dbReference type="EMBL" id="KAL3406519.1"/>
    </source>
</evidence>
<evidence type="ECO:0000256" key="1">
    <source>
        <dbReference type="SAM" id="MobiDB-lite"/>
    </source>
</evidence>
<dbReference type="PROSITE" id="PS51082">
    <property type="entry name" value="WH2"/>
    <property type="match status" value="1"/>
</dbReference>